<dbReference type="Proteomes" id="UP001385951">
    <property type="component" value="Unassembled WGS sequence"/>
</dbReference>
<evidence type="ECO:0000313" key="4">
    <source>
        <dbReference type="Proteomes" id="UP001385951"/>
    </source>
</evidence>
<dbReference type="PANTHER" id="PTHR12357">
    <property type="entry name" value="YTH YT521-B HOMOLOGY DOMAIN-CONTAINING"/>
    <property type="match status" value="1"/>
</dbReference>
<dbReference type="GO" id="GO:0003729">
    <property type="term" value="F:mRNA binding"/>
    <property type="evidence" value="ECO:0007669"/>
    <property type="project" value="TreeGrafter"/>
</dbReference>
<feature type="compositionally biased region" description="Low complexity" evidence="1">
    <location>
        <begin position="9"/>
        <end position="28"/>
    </location>
</feature>
<name>A0AAW0FSW6_9APHY</name>
<feature type="region of interest" description="Disordered" evidence="1">
    <location>
        <begin position="80"/>
        <end position="99"/>
    </location>
</feature>
<evidence type="ECO:0000256" key="1">
    <source>
        <dbReference type="SAM" id="MobiDB-lite"/>
    </source>
</evidence>
<evidence type="ECO:0000259" key="2">
    <source>
        <dbReference type="PROSITE" id="PS50882"/>
    </source>
</evidence>
<dbReference type="InterPro" id="IPR045168">
    <property type="entry name" value="YTH_prot"/>
</dbReference>
<dbReference type="AlphaFoldDB" id="A0AAW0FSW6"/>
<dbReference type="GO" id="GO:0005737">
    <property type="term" value="C:cytoplasm"/>
    <property type="evidence" value="ECO:0007669"/>
    <property type="project" value="TreeGrafter"/>
</dbReference>
<dbReference type="GO" id="GO:1990247">
    <property type="term" value="F:N6-methyladenosine-containing RNA reader activity"/>
    <property type="evidence" value="ECO:0007669"/>
    <property type="project" value="TreeGrafter"/>
</dbReference>
<dbReference type="CDD" id="cd21134">
    <property type="entry name" value="YTH"/>
    <property type="match status" value="1"/>
</dbReference>
<feature type="domain" description="YTH" evidence="2">
    <location>
        <begin position="129"/>
        <end position="267"/>
    </location>
</feature>
<protein>
    <recommendedName>
        <fullName evidence="2">YTH domain-containing protein</fullName>
    </recommendedName>
</protein>
<dbReference type="EMBL" id="JASBNA010000023">
    <property type="protein sequence ID" value="KAK7684728.1"/>
    <property type="molecule type" value="Genomic_DNA"/>
</dbReference>
<reference evidence="3 4" key="1">
    <citation type="submission" date="2022-09" db="EMBL/GenBank/DDBJ databases">
        <authorList>
            <person name="Palmer J.M."/>
        </authorList>
    </citation>
    <scope>NUCLEOTIDE SEQUENCE [LARGE SCALE GENOMIC DNA]</scope>
    <source>
        <strain evidence="3 4">DSM 7382</strain>
    </source>
</reference>
<accession>A0AAW0FSW6</accession>
<dbReference type="GO" id="GO:0061157">
    <property type="term" value="P:mRNA destabilization"/>
    <property type="evidence" value="ECO:0007669"/>
    <property type="project" value="TreeGrafter"/>
</dbReference>
<dbReference type="Gene3D" id="3.10.590.10">
    <property type="entry name" value="ph1033 like domains"/>
    <property type="match status" value="1"/>
</dbReference>
<organism evidence="3 4">
    <name type="scientific">Cerrena zonata</name>
    <dbReference type="NCBI Taxonomy" id="2478898"/>
    <lineage>
        <taxon>Eukaryota</taxon>
        <taxon>Fungi</taxon>
        <taxon>Dikarya</taxon>
        <taxon>Basidiomycota</taxon>
        <taxon>Agaricomycotina</taxon>
        <taxon>Agaricomycetes</taxon>
        <taxon>Polyporales</taxon>
        <taxon>Cerrenaceae</taxon>
        <taxon>Cerrena</taxon>
    </lineage>
</organism>
<dbReference type="InterPro" id="IPR007275">
    <property type="entry name" value="YTH_domain"/>
</dbReference>
<comment type="caution">
    <text evidence="3">The sequence shown here is derived from an EMBL/GenBank/DDBJ whole genome shotgun (WGS) entry which is preliminary data.</text>
</comment>
<dbReference type="PROSITE" id="PS50882">
    <property type="entry name" value="YTH"/>
    <property type="match status" value="1"/>
</dbReference>
<proteinExistence type="predicted"/>
<sequence length="276" mass="31298">MYSFKTLSKDSSLASSSSSYSQADDLYSTPRSSNTIDVFTQEIDWKPITNIWSTNYKSLSIGQVEQYNQLNLLQPAQSQYVNQSKDNSKTPSSVSSPLLNSPLSPFPLKKPTYTFKNTNGNFFDVPLKSRFFVIKSYNINDVEASFQNGIWSSTDLGNKRLNKAFIELKSSSSTDKVLLFFLVNGSRKFCGVCEMTGQVDFNLSSNIWSETSRYKGVLPVNWLIIKDIPNKYFNHLLIPSNENKPVTNSRDTQEVPFDKAIAMLKIFSTFKQLELQ</sequence>
<gene>
    <name evidence="3" type="ORF">QCA50_011969</name>
</gene>
<keyword evidence="4" id="KW-1185">Reference proteome</keyword>
<feature type="region of interest" description="Disordered" evidence="1">
    <location>
        <begin position="1"/>
        <end position="28"/>
    </location>
</feature>
<dbReference type="Pfam" id="PF04146">
    <property type="entry name" value="YTH"/>
    <property type="match status" value="1"/>
</dbReference>
<evidence type="ECO:0000313" key="3">
    <source>
        <dbReference type="EMBL" id="KAK7684728.1"/>
    </source>
</evidence>
<dbReference type="PANTHER" id="PTHR12357:SF89">
    <property type="entry name" value="YTH DOMAIN-CONTAINING FAMILY PROTEIN"/>
    <property type="match status" value="1"/>
</dbReference>